<dbReference type="CDD" id="cd03401">
    <property type="entry name" value="SPFH_prohibitin"/>
    <property type="match status" value="1"/>
</dbReference>
<gene>
    <name evidence="7" type="ORF">COCON_G00203220</name>
</gene>
<feature type="domain" description="C1q" evidence="6">
    <location>
        <begin position="74"/>
        <end position="219"/>
    </location>
</feature>
<dbReference type="GO" id="GO:0007005">
    <property type="term" value="P:mitochondrion organization"/>
    <property type="evidence" value="ECO:0007669"/>
    <property type="project" value="TreeGrafter"/>
</dbReference>
<dbReference type="GO" id="GO:0005739">
    <property type="term" value="C:mitochondrion"/>
    <property type="evidence" value="ECO:0007669"/>
    <property type="project" value="TreeGrafter"/>
</dbReference>
<sequence>MKLGMELTDSGQAAKAARMRAAIALVALLAALALGDCEEVERGATEQEVCPQSCLSSELCSLRARVQRLENDLKALPKVAFSVSLRESGTGNLGPFEIDTVIKFKKIFANIGNCYNPSTGIFTAMVRGVYYFRFTSYNNLELTPTCNVVLMKNGERTVSIWDKSGQDSNDSASNAVVLQLEVGDNVFVRLLRSHGECGAAMTKLLESIGKLGLGLAVAGGVVNSALYNVDAGHRAVIFDRFHGVQDAVVGEGTHFLIPWVQKPVIFDCRSRPREVPVTTGSKDLQNVNITLRILFRPIAGQLPRIFTSIGEDYDERVLPSITTEVLKSVVARFDAGELITQRELVSQQVSEDLMERASTFGLILDDVSLTHLTFGKEFTAAVEMKQVAQQEAEKARFIVEKAEQQKQAAIISALGDSQAALLIANSLATAGDGLVELRKLEAAEDIALQLSRSRNVTYLPSGQGTLLRPPQ</sequence>
<evidence type="ECO:0000256" key="3">
    <source>
        <dbReference type="ARBA" id="ARBA00039608"/>
    </source>
</evidence>
<dbReference type="SMART" id="SM00244">
    <property type="entry name" value="PHB"/>
    <property type="match status" value="1"/>
</dbReference>
<protein>
    <recommendedName>
        <fullName evidence="3">Prohibitin 1</fullName>
    </recommendedName>
</protein>
<dbReference type="OrthoDB" id="275637at2759"/>
<proteinExistence type="inferred from homology"/>
<feature type="signal peptide" evidence="5">
    <location>
        <begin position="1"/>
        <end position="37"/>
    </location>
</feature>
<dbReference type="PRINTS" id="PR00007">
    <property type="entry name" value="COMPLEMNTC1Q"/>
</dbReference>
<dbReference type="FunFam" id="3.30.479.30:FF:000001">
    <property type="entry name" value="Prohibitin 2"/>
    <property type="match status" value="1"/>
</dbReference>
<dbReference type="GO" id="GO:0016020">
    <property type="term" value="C:membrane"/>
    <property type="evidence" value="ECO:0007669"/>
    <property type="project" value="InterPro"/>
</dbReference>
<dbReference type="InterPro" id="IPR000163">
    <property type="entry name" value="Prohibitin"/>
</dbReference>
<dbReference type="Gene3D" id="2.60.120.40">
    <property type="match status" value="1"/>
</dbReference>
<dbReference type="PANTHER" id="PTHR23222:SF0">
    <property type="entry name" value="PROHIBITIN 1"/>
    <property type="match status" value="1"/>
</dbReference>
<organism evidence="7 8">
    <name type="scientific">Conger conger</name>
    <name type="common">Conger eel</name>
    <name type="synonym">Muraena conger</name>
    <dbReference type="NCBI Taxonomy" id="82655"/>
    <lineage>
        <taxon>Eukaryota</taxon>
        <taxon>Metazoa</taxon>
        <taxon>Chordata</taxon>
        <taxon>Craniata</taxon>
        <taxon>Vertebrata</taxon>
        <taxon>Euteleostomi</taxon>
        <taxon>Actinopterygii</taxon>
        <taxon>Neopterygii</taxon>
        <taxon>Teleostei</taxon>
        <taxon>Anguilliformes</taxon>
        <taxon>Congridae</taxon>
        <taxon>Conger</taxon>
    </lineage>
</organism>
<dbReference type="Gene3D" id="3.30.479.30">
    <property type="entry name" value="Band 7 domain"/>
    <property type="match status" value="1"/>
</dbReference>
<evidence type="ECO:0000256" key="2">
    <source>
        <dbReference type="ARBA" id="ARBA00022634"/>
    </source>
</evidence>
<reference evidence="7" key="1">
    <citation type="journal article" date="2023" name="Science">
        <title>Genome structures resolve the early diversification of teleost fishes.</title>
        <authorList>
            <person name="Parey E."/>
            <person name="Louis A."/>
            <person name="Montfort J."/>
            <person name="Bouchez O."/>
            <person name="Roques C."/>
            <person name="Iampietro C."/>
            <person name="Lluch J."/>
            <person name="Castinel A."/>
            <person name="Donnadieu C."/>
            <person name="Desvignes T."/>
            <person name="Floi Bucao C."/>
            <person name="Jouanno E."/>
            <person name="Wen M."/>
            <person name="Mejri S."/>
            <person name="Dirks R."/>
            <person name="Jansen H."/>
            <person name="Henkel C."/>
            <person name="Chen W.J."/>
            <person name="Zahm M."/>
            <person name="Cabau C."/>
            <person name="Klopp C."/>
            <person name="Thompson A.W."/>
            <person name="Robinson-Rechavi M."/>
            <person name="Braasch I."/>
            <person name="Lecointre G."/>
            <person name="Bobe J."/>
            <person name="Postlethwait J.H."/>
            <person name="Berthelot C."/>
            <person name="Roest Crollius H."/>
            <person name="Guiguen Y."/>
        </authorList>
    </citation>
    <scope>NUCLEOTIDE SEQUENCE</scope>
    <source>
        <strain evidence="7">Concon-B</strain>
    </source>
</reference>
<dbReference type="AlphaFoldDB" id="A0A9Q1CYT7"/>
<dbReference type="PANTHER" id="PTHR23222">
    <property type="entry name" value="PROHIBITIN"/>
    <property type="match status" value="1"/>
</dbReference>
<dbReference type="Proteomes" id="UP001152803">
    <property type="component" value="Unassembled WGS sequence"/>
</dbReference>
<evidence type="ECO:0000259" key="6">
    <source>
        <dbReference type="PROSITE" id="PS50871"/>
    </source>
</evidence>
<evidence type="ECO:0000256" key="4">
    <source>
        <dbReference type="ARBA" id="ARBA00046138"/>
    </source>
</evidence>
<comment type="function">
    <text evidence="4">In the plasma membrane, cooperates with CD86 to mediate CD86-signaling in B lymphocytes that regulates the level of IgG1 produced through the activation of distal signaling intermediates. Upon CD40 engagement, required to activate NF-kappa-B signaling pathway via phospholipase C and protein kinase C activation.</text>
</comment>
<evidence type="ECO:0000256" key="1">
    <source>
        <dbReference type="ARBA" id="ARBA00009658"/>
    </source>
</evidence>
<dbReference type="SMART" id="SM00110">
    <property type="entry name" value="C1Q"/>
    <property type="match status" value="1"/>
</dbReference>
<dbReference type="PROSITE" id="PS50871">
    <property type="entry name" value="C1Q"/>
    <property type="match status" value="1"/>
</dbReference>
<dbReference type="InterPro" id="IPR008983">
    <property type="entry name" value="Tumour_necrosis_fac-like_dom"/>
</dbReference>
<evidence type="ECO:0000256" key="5">
    <source>
        <dbReference type="SAM" id="SignalP"/>
    </source>
</evidence>
<dbReference type="InterPro" id="IPR036013">
    <property type="entry name" value="Band_7/SPFH_dom_sf"/>
</dbReference>
<evidence type="ECO:0000313" key="7">
    <source>
        <dbReference type="EMBL" id="KAJ8253710.1"/>
    </source>
</evidence>
<feature type="chain" id="PRO_5040512283" description="Prohibitin 1" evidence="5">
    <location>
        <begin position="38"/>
        <end position="471"/>
    </location>
</feature>
<name>A0A9Q1CYT7_CONCO</name>
<keyword evidence="8" id="KW-1185">Reference proteome</keyword>
<keyword evidence="2" id="KW-0237">DNA synthesis</keyword>
<dbReference type="SUPFAM" id="SSF117892">
    <property type="entry name" value="Band 7/SPFH domain"/>
    <property type="match status" value="1"/>
</dbReference>
<accession>A0A9Q1CYT7</accession>
<dbReference type="Pfam" id="PF00386">
    <property type="entry name" value="C1q"/>
    <property type="match status" value="1"/>
</dbReference>
<dbReference type="SUPFAM" id="SSF49842">
    <property type="entry name" value="TNF-like"/>
    <property type="match status" value="1"/>
</dbReference>
<dbReference type="Pfam" id="PF01145">
    <property type="entry name" value="Band_7"/>
    <property type="match status" value="1"/>
</dbReference>
<dbReference type="PRINTS" id="PR00679">
    <property type="entry name" value="PROHIBITIN"/>
</dbReference>
<dbReference type="InterPro" id="IPR001107">
    <property type="entry name" value="Band_7"/>
</dbReference>
<comment type="caution">
    <text evidence="7">The sequence shown here is derived from an EMBL/GenBank/DDBJ whole genome shotgun (WGS) entry which is preliminary data.</text>
</comment>
<keyword evidence="5" id="KW-0732">Signal</keyword>
<comment type="similarity">
    <text evidence="1">Belongs to the prohibitin family.</text>
</comment>
<evidence type="ECO:0000313" key="8">
    <source>
        <dbReference type="Proteomes" id="UP001152803"/>
    </source>
</evidence>
<dbReference type="GO" id="GO:0071897">
    <property type="term" value="P:DNA biosynthetic process"/>
    <property type="evidence" value="ECO:0007669"/>
    <property type="project" value="UniProtKB-KW"/>
</dbReference>
<dbReference type="EMBL" id="JAFJMO010000016">
    <property type="protein sequence ID" value="KAJ8253710.1"/>
    <property type="molecule type" value="Genomic_DNA"/>
</dbReference>
<dbReference type="InterPro" id="IPR001073">
    <property type="entry name" value="C1q_dom"/>
</dbReference>